<keyword evidence="4" id="KW-0479">Metal-binding</keyword>
<dbReference type="Pfam" id="PF17788">
    <property type="entry name" value="HypF_C"/>
    <property type="match status" value="1"/>
</dbReference>
<comment type="pathway">
    <text evidence="1">Protein modification; [NiFe] hydrogenase maturation.</text>
</comment>
<dbReference type="Gene3D" id="3.30.420.40">
    <property type="match status" value="1"/>
</dbReference>
<organism evidence="12 13">
    <name type="scientific">Virgisporangium aliadipatigenens</name>
    <dbReference type="NCBI Taxonomy" id="741659"/>
    <lineage>
        <taxon>Bacteria</taxon>
        <taxon>Bacillati</taxon>
        <taxon>Actinomycetota</taxon>
        <taxon>Actinomycetes</taxon>
        <taxon>Micromonosporales</taxon>
        <taxon>Micromonosporaceae</taxon>
        <taxon>Virgisporangium</taxon>
    </lineage>
</organism>
<dbReference type="GO" id="GO:0008270">
    <property type="term" value="F:zinc ion binding"/>
    <property type="evidence" value="ECO:0007669"/>
    <property type="project" value="UniProtKB-KW"/>
</dbReference>
<evidence type="ECO:0000313" key="13">
    <source>
        <dbReference type="Proteomes" id="UP000619260"/>
    </source>
</evidence>
<dbReference type="Pfam" id="PF00708">
    <property type="entry name" value="Acylphosphatase"/>
    <property type="match status" value="1"/>
</dbReference>
<dbReference type="PROSITE" id="PS51160">
    <property type="entry name" value="ACYLPHOSPHATASE_3"/>
    <property type="match status" value="1"/>
</dbReference>
<dbReference type="InterPro" id="IPR001792">
    <property type="entry name" value="Acylphosphatase-like_dom"/>
</dbReference>
<dbReference type="InterPro" id="IPR006070">
    <property type="entry name" value="Sua5-like_dom"/>
</dbReference>
<evidence type="ECO:0000259" key="11">
    <source>
        <dbReference type="PROSITE" id="PS51163"/>
    </source>
</evidence>
<dbReference type="Gene3D" id="3.30.420.360">
    <property type="match status" value="1"/>
</dbReference>
<comment type="similarity">
    <text evidence="2 8">Belongs to the carbamoyltransferase HypF family.</text>
</comment>
<dbReference type="InterPro" id="IPR017945">
    <property type="entry name" value="DHBP_synth_RibB-like_a/b_dom"/>
</dbReference>
<evidence type="ECO:0000256" key="3">
    <source>
        <dbReference type="ARBA" id="ARBA00022598"/>
    </source>
</evidence>
<dbReference type="EC" id="6.2.-.-" evidence="8"/>
<evidence type="ECO:0000256" key="1">
    <source>
        <dbReference type="ARBA" id="ARBA00004711"/>
    </source>
</evidence>
<dbReference type="InterPro" id="IPR041440">
    <property type="entry name" value="HypF_C"/>
</dbReference>
<dbReference type="UniPathway" id="UPA00335"/>
<evidence type="ECO:0000256" key="4">
    <source>
        <dbReference type="ARBA" id="ARBA00022723"/>
    </source>
</evidence>
<name>A0A8J3YPV9_9ACTN</name>
<comment type="catalytic activity">
    <reaction evidence="7">
        <text>C-terminal L-cysteinyl-[HypE protein] + carbamoyl phosphate + ATP + H2O = C-terminal S-carboxamide-L-cysteinyl-[HypE protein] + AMP + phosphate + diphosphate + H(+)</text>
        <dbReference type="Rhea" id="RHEA:55636"/>
        <dbReference type="Rhea" id="RHEA-COMP:14247"/>
        <dbReference type="Rhea" id="RHEA-COMP:14392"/>
        <dbReference type="ChEBI" id="CHEBI:15377"/>
        <dbReference type="ChEBI" id="CHEBI:15378"/>
        <dbReference type="ChEBI" id="CHEBI:30616"/>
        <dbReference type="ChEBI" id="CHEBI:33019"/>
        <dbReference type="ChEBI" id="CHEBI:43474"/>
        <dbReference type="ChEBI" id="CHEBI:58228"/>
        <dbReference type="ChEBI" id="CHEBI:76913"/>
        <dbReference type="ChEBI" id="CHEBI:139126"/>
        <dbReference type="ChEBI" id="CHEBI:456215"/>
    </reaction>
</comment>
<proteinExistence type="inferred from homology"/>
<feature type="domain" description="Acylphosphatase-like" evidence="10">
    <location>
        <begin position="6"/>
        <end position="94"/>
    </location>
</feature>
<dbReference type="PROSITE" id="PS51163">
    <property type="entry name" value="YRDC"/>
    <property type="match status" value="1"/>
</dbReference>
<dbReference type="GO" id="GO:0016743">
    <property type="term" value="F:carboxyl- or carbamoyltransferase activity"/>
    <property type="evidence" value="ECO:0007669"/>
    <property type="project" value="UniProtKB-UniRule"/>
</dbReference>
<feature type="active site" evidence="9">
    <location>
        <position position="39"/>
    </location>
</feature>
<dbReference type="Gene3D" id="3.30.110.120">
    <property type="match status" value="1"/>
</dbReference>
<keyword evidence="9" id="KW-0378">Hydrolase</keyword>
<dbReference type="InterPro" id="IPR004421">
    <property type="entry name" value="Carbamoyltransferase_HypF"/>
</dbReference>
<comment type="catalytic activity">
    <reaction evidence="9">
        <text>an acyl phosphate + H2O = a carboxylate + phosphate + H(+)</text>
        <dbReference type="Rhea" id="RHEA:14965"/>
        <dbReference type="ChEBI" id="CHEBI:15377"/>
        <dbReference type="ChEBI" id="CHEBI:15378"/>
        <dbReference type="ChEBI" id="CHEBI:29067"/>
        <dbReference type="ChEBI" id="CHEBI:43474"/>
        <dbReference type="ChEBI" id="CHEBI:59918"/>
        <dbReference type="EC" id="3.6.1.7"/>
    </reaction>
</comment>
<evidence type="ECO:0000256" key="2">
    <source>
        <dbReference type="ARBA" id="ARBA00008097"/>
    </source>
</evidence>
<dbReference type="GO" id="GO:0003998">
    <property type="term" value="F:acylphosphatase activity"/>
    <property type="evidence" value="ECO:0007669"/>
    <property type="project" value="UniProtKB-EC"/>
</dbReference>
<dbReference type="RefSeq" id="WP_203901636.1">
    <property type="nucleotide sequence ID" value="NZ_BOPF01000019.1"/>
</dbReference>
<dbReference type="Pfam" id="PF07503">
    <property type="entry name" value="zf-HYPF"/>
    <property type="match status" value="2"/>
</dbReference>
<dbReference type="SUPFAM" id="SSF54975">
    <property type="entry name" value="Acylphosphatase/BLUF domain-like"/>
    <property type="match status" value="1"/>
</dbReference>
<dbReference type="EMBL" id="BOPF01000019">
    <property type="protein sequence ID" value="GIJ48138.1"/>
    <property type="molecule type" value="Genomic_DNA"/>
</dbReference>
<reference evidence="12" key="1">
    <citation type="submission" date="2021-01" db="EMBL/GenBank/DDBJ databases">
        <title>Whole genome shotgun sequence of Virgisporangium aliadipatigenens NBRC 105644.</title>
        <authorList>
            <person name="Komaki H."/>
            <person name="Tamura T."/>
        </authorList>
    </citation>
    <scope>NUCLEOTIDE SEQUENCE</scope>
    <source>
        <strain evidence="12">NBRC 105644</strain>
    </source>
</reference>
<dbReference type="Pfam" id="PF01300">
    <property type="entry name" value="Sua5_yciO_yrdC"/>
    <property type="match status" value="1"/>
</dbReference>
<evidence type="ECO:0000256" key="6">
    <source>
        <dbReference type="ARBA" id="ARBA00022833"/>
    </source>
</evidence>
<dbReference type="InterPro" id="IPR051060">
    <property type="entry name" value="Carbamoyltrans_HypF-like"/>
</dbReference>
<dbReference type="NCBIfam" id="TIGR00143">
    <property type="entry name" value="hypF"/>
    <property type="match status" value="1"/>
</dbReference>
<evidence type="ECO:0000256" key="8">
    <source>
        <dbReference type="PIRNR" id="PIRNR006256"/>
    </source>
</evidence>
<keyword evidence="3" id="KW-0436">Ligase</keyword>
<keyword evidence="5" id="KW-0863">Zinc-finger</keyword>
<dbReference type="PIRSF" id="PIRSF006256">
    <property type="entry name" value="CMPcnvr_hdrg_mat"/>
    <property type="match status" value="1"/>
</dbReference>
<evidence type="ECO:0000313" key="12">
    <source>
        <dbReference type="EMBL" id="GIJ48138.1"/>
    </source>
</evidence>
<comment type="caution">
    <text evidence="12">The sequence shown here is derived from an EMBL/GenBank/DDBJ whole genome shotgun (WGS) entry which is preliminary data.</text>
</comment>
<dbReference type="Pfam" id="PF22521">
    <property type="entry name" value="HypF_C_2"/>
    <property type="match status" value="1"/>
</dbReference>
<dbReference type="Proteomes" id="UP000619260">
    <property type="component" value="Unassembled WGS sequence"/>
</dbReference>
<evidence type="ECO:0000256" key="5">
    <source>
        <dbReference type="ARBA" id="ARBA00022771"/>
    </source>
</evidence>
<dbReference type="PROSITE" id="PS00150">
    <property type="entry name" value="ACYLPHOSPHATASE_1"/>
    <property type="match status" value="1"/>
</dbReference>
<dbReference type="GO" id="GO:0003725">
    <property type="term" value="F:double-stranded RNA binding"/>
    <property type="evidence" value="ECO:0007669"/>
    <property type="project" value="InterPro"/>
</dbReference>
<keyword evidence="6" id="KW-0862">Zinc</keyword>
<sequence length="761" mass="78890">MAADRSVEIEVRGTVQGVGFRPFVHRLATAHGLAGDVRNAGGTVVIRLRGDGAGVASFLRRLAAEAPSAARVGDVRARDLPVGAVPVGGFRIGGSTTSAVGVREVPPDLATCPDCRAELADPTDRRYRYPFVNCTACGPRATIIDDLPYDRVRTAMSTFPLCAACAAEYAAPADRRFHAEPVACPDCGPRLCWWPGGVEGAEAFAAAVAALEAGSVVAVKGIGGYQLLCDAADAHAVAHLRAAKHRPRKPFAVMVPDLAAARRLAALSPAQERVLSGPAAPIVLAVRRPGTPLAAGVCGGSAEIGLFLPYSPLHHLLLAALDRPLVVTSGNVSGAPIVVDDAVARAALGTFAAGILGHDRPIRSRYDDSVVRLLGDRTTVLRRARGLAPAPVPLPVPAREPVLAVGAQLKHTVTLAVGTRAVPGPHTGDLSDAAAYQAFTDTVERLCRWHAVTPHVVAHDLHPGYLSTRFARSHEGRRIAVQHHHAHVAAVAAEHGITGPVLGVAYDGLGLGDDGTLWGGEILLATLTGYRRLARFARAPLPGGESAVRHPARTALGHLYGAEELGGARPDPRDAAVLWHTVDPRTAATVRELVARRVNAPLASSAGRLFDTVSALLGLCATATYEGEAAVLLETAAAPYGPVPALPWRLANRDGLLVYDPAPTLRAVLAHGGAAGEVAAAFHTTVAEVTEALLTEAARATGVRTVCLGGGVFANRRLTTDLLDRLPRAGFTVHIGASVPSNDGGISYGQAAVAAALSAKE</sequence>
<gene>
    <name evidence="12" type="primary">hypF</name>
    <name evidence="12" type="ORF">Val02_50240</name>
</gene>
<dbReference type="InterPro" id="IPR036046">
    <property type="entry name" value="Acylphosphatase-like_dom_sf"/>
</dbReference>
<evidence type="ECO:0000256" key="7">
    <source>
        <dbReference type="ARBA" id="ARBA00048220"/>
    </source>
</evidence>
<accession>A0A8J3YPV9</accession>
<dbReference type="SUPFAM" id="SSF55821">
    <property type="entry name" value="YrdC/RibB"/>
    <property type="match status" value="1"/>
</dbReference>
<keyword evidence="13" id="KW-1185">Reference proteome</keyword>
<dbReference type="GO" id="GO:0051604">
    <property type="term" value="P:protein maturation"/>
    <property type="evidence" value="ECO:0007669"/>
    <property type="project" value="TreeGrafter"/>
</dbReference>
<dbReference type="InterPro" id="IPR055128">
    <property type="entry name" value="HypF_C_2"/>
</dbReference>
<dbReference type="PANTHER" id="PTHR42959:SF1">
    <property type="entry name" value="CARBAMOYLTRANSFERASE HYPF"/>
    <property type="match status" value="1"/>
</dbReference>
<dbReference type="AlphaFoldDB" id="A0A8J3YPV9"/>
<evidence type="ECO:0000256" key="9">
    <source>
        <dbReference type="PROSITE-ProRule" id="PRU00520"/>
    </source>
</evidence>
<feature type="active site" evidence="9">
    <location>
        <position position="21"/>
    </location>
</feature>
<dbReference type="InterPro" id="IPR011125">
    <property type="entry name" value="Znf_HypF"/>
</dbReference>
<dbReference type="Gene3D" id="3.90.870.50">
    <property type="match status" value="1"/>
</dbReference>
<feature type="domain" description="YrdC-like" evidence="11">
    <location>
        <begin position="201"/>
        <end position="386"/>
    </location>
</feature>
<dbReference type="InterPro" id="IPR017968">
    <property type="entry name" value="Acylphosphatase_CS"/>
</dbReference>
<dbReference type="GO" id="GO:0016874">
    <property type="term" value="F:ligase activity"/>
    <property type="evidence" value="ECO:0007669"/>
    <property type="project" value="UniProtKB-UniRule"/>
</dbReference>
<protein>
    <recommendedName>
        <fullName evidence="8">Carbamoyltransferase</fullName>
        <ecNumber evidence="8">6.2.-.-</ecNumber>
    </recommendedName>
</protein>
<evidence type="ECO:0000259" key="10">
    <source>
        <dbReference type="PROSITE" id="PS51160"/>
    </source>
</evidence>
<dbReference type="PANTHER" id="PTHR42959">
    <property type="entry name" value="CARBAMOYLTRANSFERASE"/>
    <property type="match status" value="1"/>
</dbReference>